<evidence type="ECO:0000256" key="2">
    <source>
        <dbReference type="ARBA" id="ARBA00010479"/>
    </source>
</evidence>
<evidence type="ECO:0000259" key="13">
    <source>
        <dbReference type="PROSITE" id="PS50255"/>
    </source>
</evidence>
<dbReference type="Pfam" id="PF00173">
    <property type="entry name" value="Cyt-b5"/>
    <property type="match status" value="1"/>
</dbReference>
<dbReference type="Gene3D" id="3.30.1140.60">
    <property type="entry name" value="F-actin capping protein, alpha subunit"/>
    <property type="match status" value="1"/>
</dbReference>
<dbReference type="PROSITE" id="PS50255">
    <property type="entry name" value="CYTOCHROME_B5_2"/>
    <property type="match status" value="1"/>
</dbReference>
<dbReference type="InterPro" id="IPR002189">
    <property type="entry name" value="CapZ_alpha"/>
</dbReference>
<feature type="domain" description="Cytochrome b5 heme-binding" evidence="13">
    <location>
        <begin position="1156"/>
        <end position="1232"/>
    </location>
</feature>
<feature type="compositionally biased region" description="Gly residues" evidence="11">
    <location>
        <begin position="1000"/>
        <end position="1013"/>
    </location>
</feature>
<accession>A0ABR0CAA4</accession>
<dbReference type="Gene3D" id="3.40.50.970">
    <property type="match status" value="1"/>
</dbReference>
<dbReference type="InterPro" id="IPR033248">
    <property type="entry name" value="Transketolase_C"/>
</dbReference>
<evidence type="ECO:0000256" key="11">
    <source>
        <dbReference type="SAM" id="MobiDB-lite"/>
    </source>
</evidence>
<reference evidence="14 15" key="1">
    <citation type="journal article" date="2024" name="Microbiol. Resour. Announc.">
        <title>Genome annotations for the ascomycete fungi Trichoderma harzianum, Trichoderma aggressivum, and Purpureocillium lilacinum.</title>
        <authorList>
            <person name="Beijen E.P.W."/>
            <person name="Ohm R.A."/>
        </authorList>
    </citation>
    <scope>NUCLEOTIDE SEQUENCE [LARGE SCALE GENOMIC DNA]</scope>
    <source>
        <strain evidence="14 15">CBS 150709</strain>
    </source>
</reference>
<dbReference type="Gene3D" id="3.90.1150.210">
    <property type="entry name" value="F-actin capping protein, beta subunit"/>
    <property type="match status" value="1"/>
</dbReference>
<dbReference type="PANTHER" id="PTHR42980:SF1">
    <property type="entry name" value="2-OXOISOVALERATE DEHYDROGENASE SUBUNIT BETA, MITOCHONDRIAL"/>
    <property type="match status" value="1"/>
</dbReference>
<dbReference type="SMART" id="SM00861">
    <property type="entry name" value="Transket_pyr"/>
    <property type="match status" value="1"/>
</dbReference>
<keyword evidence="15" id="KW-1185">Reference proteome</keyword>
<dbReference type="EMBL" id="JAWRVI010000006">
    <property type="protein sequence ID" value="KAK4093184.1"/>
    <property type="molecule type" value="Genomic_DNA"/>
</dbReference>
<evidence type="ECO:0000313" key="15">
    <source>
        <dbReference type="Proteomes" id="UP001287286"/>
    </source>
</evidence>
<dbReference type="InterPro" id="IPR001199">
    <property type="entry name" value="Cyt_B5-like_heme/steroid-bd"/>
</dbReference>
<evidence type="ECO:0000256" key="3">
    <source>
        <dbReference type="ARBA" id="ARBA00012277"/>
    </source>
</evidence>
<comment type="caution">
    <text evidence="14">The sequence shown here is derived from an EMBL/GenBank/DDBJ whole genome shotgun (WGS) entry which is preliminary data.</text>
</comment>
<evidence type="ECO:0000256" key="5">
    <source>
        <dbReference type="ARBA" id="ARBA00022723"/>
    </source>
</evidence>
<evidence type="ECO:0000256" key="6">
    <source>
        <dbReference type="ARBA" id="ARBA00023002"/>
    </source>
</evidence>
<evidence type="ECO:0000256" key="10">
    <source>
        <dbReference type="ARBA" id="ARBA00051764"/>
    </source>
</evidence>
<feature type="transmembrane region" description="Helical" evidence="12">
    <location>
        <begin position="1261"/>
        <end position="1282"/>
    </location>
</feature>
<feature type="region of interest" description="Disordered" evidence="11">
    <location>
        <begin position="805"/>
        <end position="827"/>
    </location>
</feature>
<dbReference type="SMART" id="SM01117">
    <property type="entry name" value="Cyt-b5"/>
    <property type="match status" value="1"/>
</dbReference>
<keyword evidence="4" id="KW-0349">Heme</keyword>
<keyword evidence="7" id="KW-0408">Iron</keyword>
<feature type="compositionally biased region" description="Low complexity" evidence="11">
    <location>
        <begin position="942"/>
        <end position="953"/>
    </location>
</feature>
<dbReference type="InterPro" id="IPR029061">
    <property type="entry name" value="THDP-binding"/>
</dbReference>
<dbReference type="InterPro" id="IPR009014">
    <property type="entry name" value="Transketo_C/PFOR_II"/>
</dbReference>
<comment type="cofactor">
    <cofactor evidence="1">
        <name>thiamine diphosphate</name>
        <dbReference type="ChEBI" id="CHEBI:58937"/>
    </cofactor>
</comment>
<comment type="catalytic activity">
    <reaction evidence="10">
        <text>N(6)-[(R)-lipoyl]-L-lysyl-[protein] + 3-methyl-2-oxobutanoate + H(+) = N(6)-[(R)-S(8)-2-methylpropanoyldihydrolipoyl]-L-lysyl-[protein] + CO2</text>
        <dbReference type="Rhea" id="RHEA:13457"/>
        <dbReference type="Rhea" id="RHEA-COMP:10474"/>
        <dbReference type="Rhea" id="RHEA-COMP:10497"/>
        <dbReference type="ChEBI" id="CHEBI:11851"/>
        <dbReference type="ChEBI" id="CHEBI:15378"/>
        <dbReference type="ChEBI" id="CHEBI:16526"/>
        <dbReference type="ChEBI" id="CHEBI:83099"/>
        <dbReference type="ChEBI" id="CHEBI:83142"/>
        <dbReference type="EC" id="1.2.4.4"/>
    </reaction>
    <physiologicalReaction direction="left-to-right" evidence="10">
        <dbReference type="Rhea" id="RHEA:13458"/>
    </physiologicalReaction>
</comment>
<evidence type="ECO:0000256" key="8">
    <source>
        <dbReference type="ARBA" id="ARBA00023203"/>
    </source>
</evidence>
<evidence type="ECO:0000256" key="1">
    <source>
        <dbReference type="ARBA" id="ARBA00001964"/>
    </source>
</evidence>
<keyword evidence="5" id="KW-0479">Metal-binding</keyword>
<dbReference type="Gene3D" id="3.40.50.920">
    <property type="match status" value="1"/>
</dbReference>
<dbReference type="PANTHER" id="PTHR42980">
    <property type="entry name" value="2-OXOISOVALERATE DEHYDROGENASE SUBUNIT BETA-RELATED"/>
    <property type="match status" value="1"/>
</dbReference>
<dbReference type="Pfam" id="PF02779">
    <property type="entry name" value="Transket_pyr"/>
    <property type="match status" value="1"/>
</dbReference>
<comment type="function">
    <text evidence="9">F-actin-capping proteins bind in a Ca(2+)-independent manner to the fast growing ends of actin filaments (barbed end) thereby blocking the exchange of subunits at these ends. Unlike other capping proteins (such as gelsolin and severin), these proteins do not sever actin filaments.</text>
</comment>
<dbReference type="EC" id="1.2.4.4" evidence="3"/>
<protein>
    <recommendedName>
        <fullName evidence="3">3-methyl-2-oxobutanoate dehydrogenase (2-methylpropanoyl-transferring)</fullName>
        <ecNumber evidence="3">1.2.4.4</ecNumber>
    </recommendedName>
</protein>
<keyword evidence="12" id="KW-1133">Transmembrane helix</keyword>
<feature type="compositionally biased region" description="Low complexity" evidence="11">
    <location>
        <begin position="1239"/>
        <end position="1256"/>
    </location>
</feature>
<keyword evidence="8" id="KW-0009">Actin-binding</keyword>
<dbReference type="Proteomes" id="UP001287286">
    <property type="component" value="Unassembled WGS sequence"/>
</dbReference>
<dbReference type="Pfam" id="PF02780">
    <property type="entry name" value="Transketolase_C"/>
    <property type="match status" value="1"/>
</dbReference>
<keyword evidence="12" id="KW-0812">Transmembrane</keyword>
<dbReference type="SUPFAM" id="SSF90096">
    <property type="entry name" value="Subunits of heterodimeric actin filament capping protein Capz"/>
    <property type="match status" value="1"/>
</dbReference>
<dbReference type="PROSITE" id="PS00748">
    <property type="entry name" value="F_ACTIN_CAPPING_A_1"/>
    <property type="match status" value="1"/>
</dbReference>
<evidence type="ECO:0000313" key="14">
    <source>
        <dbReference type="EMBL" id="KAK4093184.1"/>
    </source>
</evidence>
<proteinExistence type="inferred from homology"/>
<dbReference type="SUPFAM" id="SSF52922">
    <property type="entry name" value="TK C-terminal domain-like"/>
    <property type="match status" value="1"/>
</dbReference>
<dbReference type="Gene3D" id="3.10.120.10">
    <property type="entry name" value="Cytochrome b5-like heme/steroid binding domain"/>
    <property type="match status" value="1"/>
</dbReference>
<dbReference type="CDD" id="cd07036">
    <property type="entry name" value="TPP_PYR_E1-PDHc-beta_like"/>
    <property type="match status" value="1"/>
</dbReference>
<dbReference type="SUPFAM" id="SSF52518">
    <property type="entry name" value="Thiamin diphosphate-binding fold (THDP-binding)"/>
    <property type="match status" value="1"/>
</dbReference>
<dbReference type="InterPro" id="IPR036400">
    <property type="entry name" value="Cyt_B5-like_heme/steroid_sf"/>
</dbReference>
<feature type="region of interest" description="Disordered" evidence="11">
    <location>
        <begin position="941"/>
        <end position="1025"/>
    </location>
</feature>
<dbReference type="SUPFAM" id="SSF55856">
    <property type="entry name" value="Cytochrome b5-like heme/steroid binding domain"/>
    <property type="match status" value="1"/>
</dbReference>
<dbReference type="PRINTS" id="PR00191">
    <property type="entry name" value="FACTINCAPA"/>
</dbReference>
<dbReference type="InterPro" id="IPR037282">
    <property type="entry name" value="CapZ_alpha/beta"/>
</dbReference>
<dbReference type="InterPro" id="IPR042276">
    <property type="entry name" value="CapZ_alpha/beta_2"/>
</dbReference>
<dbReference type="PROSITE" id="PS00749">
    <property type="entry name" value="F_ACTIN_CAPPING_A_2"/>
    <property type="match status" value="1"/>
</dbReference>
<evidence type="ECO:0000256" key="4">
    <source>
        <dbReference type="ARBA" id="ARBA00022617"/>
    </source>
</evidence>
<dbReference type="InterPro" id="IPR017865">
    <property type="entry name" value="F-actin_cap_asu_CS"/>
</dbReference>
<dbReference type="Pfam" id="PF01267">
    <property type="entry name" value="F-actin_cap_A"/>
    <property type="match status" value="1"/>
</dbReference>
<evidence type="ECO:0000256" key="9">
    <source>
        <dbReference type="ARBA" id="ARBA00025389"/>
    </source>
</evidence>
<dbReference type="PROSITE" id="PS00191">
    <property type="entry name" value="CYTOCHROME_B5_1"/>
    <property type="match status" value="1"/>
</dbReference>
<feature type="region of interest" description="Disordered" evidence="11">
    <location>
        <begin position="1234"/>
        <end position="1256"/>
    </location>
</feature>
<comment type="similarity">
    <text evidence="2">Belongs to the F-actin-capping protein alpha subunit family.</text>
</comment>
<dbReference type="InterPro" id="IPR042489">
    <property type="entry name" value="CapZ_alpha_1"/>
</dbReference>
<evidence type="ECO:0000256" key="7">
    <source>
        <dbReference type="ARBA" id="ARBA00023004"/>
    </source>
</evidence>
<dbReference type="PRINTS" id="PR00363">
    <property type="entry name" value="CYTOCHROMEB5"/>
</dbReference>
<organism evidence="14 15">
    <name type="scientific">Purpureocillium lilacinum</name>
    <name type="common">Paecilomyces lilacinus</name>
    <dbReference type="NCBI Taxonomy" id="33203"/>
    <lineage>
        <taxon>Eukaryota</taxon>
        <taxon>Fungi</taxon>
        <taxon>Dikarya</taxon>
        <taxon>Ascomycota</taxon>
        <taxon>Pezizomycotina</taxon>
        <taxon>Sordariomycetes</taxon>
        <taxon>Hypocreomycetidae</taxon>
        <taxon>Hypocreales</taxon>
        <taxon>Ophiocordycipitaceae</taxon>
        <taxon>Purpureocillium</taxon>
    </lineage>
</organism>
<evidence type="ECO:0000256" key="12">
    <source>
        <dbReference type="SAM" id="Phobius"/>
    </source>
</evidence>
<dbReference type="InterPro" id="IPR005475">
    <property type="entry name" value="Transketolase-like_Pyr-bd"/>
</dbReference>
<name>A0ABR0CAA4_PURLI</name>
<sequence length="1291" mass="139963">MKRQAVRQLRSAVASPRCSTHLPLRIARWYSSHPPNAKLNLPIDYSTTPILAQGGKPALGNVNEIPAEVRNGPTRKMNLFQAINNALGTALAEDDNVLVFGEDVAFGGVFRCTMKLAETYGADRVFNTPLTEQGIMGFGIGLAAQGMRPVAEIQFADYVFPAFDQIVNEGAKLRYREGSCGPHAGGLTVRMPCGGVGHGALYHSQSPESLFTHVPGFRVIIPRSPIQAKGLLLSAIRSNDPCLFLEPKILYRAAVEMVPEAAYELPLSKAEVLKEGKDVTVISYGQPIYNCLAAIQRAEADLGISAELIDLRTVYPWDKQTVFESVRKTGRVIVVHESMVNAGVGAEVAAAIQEDPDTFVRLEAPVGRVAGWSIHNPLIFEKFNIPDVATQADRRALLTSLAVPLPFCPALRCATISLTACACIERRFTISLAWRLASPIVFFVFVPAGSLHRATPCRNWRPSLHSSRARRRERLVHPSSPELRVINAKLTASQLADVVAALADIKALTDSPNIVSELGPAFEKYNEEQLTTVKLPGSSQAVLVSSHNSLGNGRYYDVESSSSFEFDHATQKASAVQSHVIEGSQADLVKSTLKSLGTYVKEHFPNAAYGVYPIESDSKVAVVVVANKYSPNNFWNGRWRSLYVFDPSSGSLEGSIKVDVHYYEDGNVRLLTNKPVSASVSSGTGAGIAKEISALEKKYQEELNKSFVNLSEGAFKGLRRHLPVTRQKVERETAVVPRPRPEDATPATIMRSYTNESLDREFPAPAVPPTSDAASQVHVRIAEQLTLGTWCGGALERLLRDDDQRGHIQPFPTRDRTSKTTGKSRRHSRVAVSVHIGAYRYTEELENSDSLSSVTTYIVHALGDACRFVEIPEEVRNPGLRPPEIPSVLGAHEGWPDVAGPKLPAWDALLDRTTGVTVGACPPVPGSQRRAPFQGSFLGTGSSAASPSAILPAGTAEGKTQRSARSRFPARSRVGCSNSAPRSQWMDGPPGQGTFDRPGGRGGGALGESGAHGGNFARADWTSRPLVPPRVPPGHGTCEDRVACLSRWFSSQLACAAPSVAAARPAVEAHQRPRLRLSVLEITCRATRPSCILASSRSPFPAVASSRLAFFFARNRIHPRRPTAVRPNRSRAPGRPYRHAFRHTALHHHPPTAKMSKEFTYQDVAEYNTKKDIHVVIHDKVYDCAQFVDEHPGGEEVMLDVAGQDATEAFEDVGHSDEARETLDRLLVGVLKRQPGDPAPKAAPAASTSTSSKSDSTGLGIGLYAILLIGGVIGYGAFQYLAKQQEVQQTA</sequence>
<dbReference type="InterPro" id="IPR018506">
    <property type="entry name" value="Cyt_B5_heme-BS"/>
</dbReference>
<keyword evidence="12" id="KW-0472">Membrane</keyword>
<gene>
    <name evidence="14" type="ORF">Purlil1_2341</name>
</gene>
<keyword evidence="6" id="KW-0560">Oxidoreductase</keyword>